<feature type="coiled-coil region" evidence="1">
    <location>
        <begin position="323"/>
        <end position="350"/>
    </location>
</feature>
<keyword evidence="1" id="KW-0175">Coiled coil</keyword>
<reference evidence="3" key="1">
    <citation type="journal article" date="2019" name="Sci. Rep.">
        <title>Draft genome of Tanacetum cinerariifolium, the natural source of mosquito coil.</title>
        <authorList>
            <person name="Yamashiro T."/>
            <person name="Shiraishi A."/>
            <person name="Satake H."/>
            <person name="Nakayama K."/>
        </authorList>
    </citation>
    <scope>NUCLEOTIDE SEQUENCE</scope>
</reference>
<dbReference type="AlphaFoldDB" id="A0A6L2KJH8"/>
<dbReference type="EMBL" id="BKCJ010002358">
    <property type="protein sequence ID" value="GEU48004.1"/>
    <property type="molecule type" value="Genomic_DNA"/>
</dbReference>
<evidence type="ECO:0000256" key="1">
    <source>
        <dbReference type="SAM" id="Coils"/>
    </source>
</evidence>
<protein>
    <recommendedName>
        <fullName evidence="4">Reverse transcriptase zinc-binding domain-containing protein</fullName>
    </recommendedName>
</protein>
<evidence type="ECO:0000313" key="3">
    <source>
        <dbReference type="EMBL" id="GEU48004.1"/>
    </source>
</evidence>
<gene>
    <name evidence="3" type="ORF">Tci_019982</name>
</gene>
<feature type="region of interest" description="Disordered" evidence="2">
    <location>
        <begin position="1"/>
        <end position="29"/>
    </location>
</feature>
<evidence type="ECO:0000256" key="2">
    <source>
        <dbReference type="SAM" id="MobiDB-lite"/>
    </source>
</evidence>
<feature type="compositionally biased region" description="Basic and acidic residues" evidence="2">
    <location>
        <begin position="1"/>
        <end position="23"/>
    </location>
</feature>
<name>A0A6L2KJH8_TANCI</name>
<sequence length="554" mass="64517">MAELERYRNQERFLKEQKNDDKASTSYEPSLEIETLKHTLFEHLKEKESLEQKITLLKNDFQKEESRNIDRELALEKQVKELNNIVFKRNQSAQTIHMLTKPQVFYNHSTRHTLGFQNPCYLKKAQQIKPKLYDGSVIKKSNAIVIPDSKETLLLTKESRSKMIEKQNDLKMTEKKVITKPIDYAIKNQLLTDFKTRFVPQTELSAEQAFWSQYSVQTDKPNLSASTTIVEVPMELPKVSMANSCLKKLKFHLASFDMVVKERTTATAITDGTWGFEHTKACFCDDIITFVKDLKELFTLFDQCLIDEVTEVQNVFKLIELAVEQHSEEKNKFQNKMENVLQENDRLLTQALSVDIVNLVLYDNVDVDCMNVNNCERCVTIESELKKDFIKKDCYETLFQKYNTLEKHCISLEAQANDTVILKLREKFHSLSGDVNERKVKREVEKIETLNIELDHSVTKLVAENEHLKQTYKQLYDSIKSSRVRSKEKCDDLINKVNLKSAEVDTAPLAPKLRKNRIAHTDYIRHTQEEDATLREIIESERLLNPLNTSLDYA</sequence>
<feature type="non-terminal residue" evidence="3">
    <location>
        <position position="554"/>
    </location>
</feature>
<accession>A0A6L2KJH8</accession>
<comment type="caution">
    <text evidence="3">The sequence shown here is derived from an EMBL/GenBank/DDBJ whole genome shotgun (WGS) entry which is preliminary data.</text>
</comment>
<proteinExistence type="predicted"/>
<organism evidence="3">
    <name type="scientific">Tanacetum cinerariifolium</name>
    <name type="common">Dalmatian daisy</name>
    <name type="synonym">Chrysanthemum cinerariifolium</name>
    <dbReference type="NCBI Taxonomy" id="118510"/>
    <lineage>
        <taxon>Eukaryota</taxon>
        <taxon>Viridiplantae</taxon>
        <taxon>Streptophyta</taxon>
        <taxon>Embryophyta</taxon>
        <taxon>Tracheophyta</taxon>
        <taxon>Spermatophyta</taxon>
        <taxon>Magnoliopsida</taxon>
        <taxon>eudicotyledons</taxon>
        <taxon>Gunneridae</taxon>
        <taxon>Pentapetalae</taxon>
        <taxon>asterids</taxon>
        <taxon>campanulids</taxon>
        <taxon>Asterales</taxon>
        <taxon>Asteraceae</taxon>
        <taxon>Asteroideae</taxon>
        <taxon>Anthemideae</taxon>
        <taxon>Anthemidinae</taxon>
        <taxon>Tanacetum</taxon>
    </lineage>
</organism>
<evidence type="ECO:0008006" key="4">
    <source>
        <dbReference type="Google" id="ProtNLM"/>
    </source>
</evidence>
<feature type="coiled-coil region" evidence="1">
    <location>
        <begin position="33"/>
        <end position="67"/>
    </location>
</feature>